<keyword evidence="3" id="KW-1185">Reference proteome</keyword>
<name>R0K572_ANAPL</name>
<proteinExistence type="predicted"/>
<evidence type="ECO:0000313" key="2">
    <source>
        <dbReference type="EMBL" id="EOB04872.1"/>
    </source>
</evidence>
<feature type="compositionally biased region" description="Polar residues" evidence="1">
    <location>
        <begin position="103"/>
        <end position="117"/>
    </location>
</feature>
<reference evidence="3" key="1">
    <citation type="journal article" date="2013" name="Nat. Genet.">
        <title>The duck genome and transcriptome provide insight into an avian influenza virus reservoir species.</title>
        <authorList>
            <person name="Huang Y."/>
            <person name="Li Y."/>
            <person name="Burt D.W."/>
            <person name="Chen H."/>
            <person name="Zhang Y."/>
            <person name="Qian W."/>
            <person name="Kim H."/>
            <person name="Gan S."/>
            <person name="Zhao Y."/>
            <person name="Li J."/>
            <person name="Yi K."/>
            <person name="Feng H."/>
            <person name="Zhu P."/>
            <person name="Li B."/>
            <person name="Liu Q."/>
            <person name="Fairley S."/>
            <person name="Magor K.E."/>
            <person name="Du Z."/>
            <person name="Hu X."/>
            <person name="Goodman L."/>
            <person name="Tafer H."/>
            <person name="Vignal A."/>
            <person name="Lee T."/>
            <person name="Kim K.W."/>
            <person name="Sheng Z."/>
            <person name="An Y."/>
            <person name="Searle S."/>
            <person name="Herrero J."/>
            <person name="Groenen M.A."/>
            <person name="Crooijmans R.P."/>
            <person name="Faraut T."/>
            <person name="Cai Q."/>
            <person name="Webster R.G."/>
            <person name="Aldridge J.R."/>
            <person name="Warren W.C."/>
            <person name="Bartschat S."/>
            <person name="Kehr S."/>
            <person name="Marz M."/>
            <person name="Stadler P.F."/>
            <person name="Smith J."/>
            <person name="Kraus R.H."/>
            <person name="Zhao Y."/>
            <person name="Ren L."/>
            <person name="Fei J."/>
            <person name="Morisson M."/>
            <person name="Kaiser P."/>
            <person name="Griffin D.K."/>
            <person name="Rao M."/>
            <person name="Pitel F."/>
            <person name="Wang J."/>
            <person name="Li N."/>
        </authorList>
    </citation>
    <scope>NUCLEOTIDE SEQUENCE [LARGE SCALE GENOMIC DNA]</scope>
</reference>
<feature type="compositionally biased region" description="Basic and acidic residues" evidence="1">
    <location>
        <begin position="60"/>
        <end position="69"/>
    </location>
</feature>
<feature type="region of interest" description="Disordered" evidence="1">
    <location>
        <begin position="60"/>
        <end position="117"/>
    </location>
</feature>
<protein>
    <submittedName>
        <fullName evidence="2">Uncharacterized protein</fullName>
    </submittedName>
</protein>
<sequence length="139" mass="14778">MVTDYSYSNNSGCKAIENKFASTSGQESTSVERDVLILTGSVEKCSGVTVHLSTEMLRNSEDLASREDAEGNAQEPSGVRVLHPFNGDPDVGGTALHEHPKGTQPNKSSSQLDCSVNPGTLPDAKGVIFDTNSCMLFDL</sequence>
<dbReference type="EMBL" id="KB742737">
    <property type="protein sequence ID" value="EOB04872.1"/>
    <property type="molecule type" value="Genomic_DNA"/>
</dbReference>
<accession>R0K572</accession>
<gene>
    <name evidence="2" type="ORF">Anapl_17126</name>
</gene>
<dbReference type="Proteomes" id="UP000296049">
    <property type="component" value="Unassembled WGS sequence"/>
</dbReference>
<organism evidence="2 3">
    <name type="scientific">Anas platyrhynchos</name>
    <name type="common">Mallard</name>
    <name type="synonym">Anas boschas</name>
    <dbReference type="NCBI Taxonomy" id="8839"/>
    <lineage>
        <taxon>Eukaryota</taxon>
        <taxon>Metazoa</taxon>
        <taxon>Chordata</taxon>
        <taxon>Craniata</taxon>
        <taxon>Vertebrata</taxon>
        <taxon>Euteleostomi</taxon>
        <taxon>Archelosauria</taxon>
        <taxon>Archosauria</taxon>
        <taxon>Dinosauria</taxon>
        <taxon>Saurischia</taxon>
        <taxon>Theropoda</taxon>
        <taxon>Coelurosauria</taxon>
        <taxon>Aves</taxon>
        <taxon>Neognathae</taxon>
        <taxon>Galloanserae</taxon>
        <taxon>Anseriformes</taxon>
        <taxon>Anatidae</taxon>
        <taxon>Anatinae</taxon>
        <taxon>Anas</taxon>
    </lineage>
</organism>
<evidence type="ECO:0000256" key="1">
    <source>
        <dbReference type="SAM" id="MobiDB-lite"/>
    </source>
</evidence>
<dbReference type="AlphaFoldDB" id="R0K572"/>
<evidence type="ECO:0000313" key="3">
    <source>
        <dbReference type="Proteomes" id="UP000296049"/>
    </source>
</evidence>